<gene>
    <name evidence="1" type="ORF">Pan54_31590</name>
</gene>
<evidence type="ECO:0000313" key="2">
    <source>
        <dbReference type="Proteomes" id="UP000316095"/>
    </source>
</evidence>
<dbReference type="AlphaFoldDB" id="A0A5C5XH56"/>
<proteinExistence type="predicted"/>
<dbReference type="EMBL" id="SJPG01000001">
    <property type="protein sequence ID" value="TWT62417.1"/>
    <property type="molecule type" value="Genomic_DNA"/>
</dbReference>
<organism evidence="1 2">
    <name type="scientific">Rubinisphaera italica</name>
    <dbReference type="NCBI Taxonomy" id="2527969"/>
    <lineage>
        <taxon>Bacteria</taxon>
        <taxon>Pseudomonadati</taxon>
        <taxon>Planctomycetota</taxon>
        <taxon>Planctomycetia</taxon>
        <taxon>Planctomycetales</taxon>
        <taxon>Planctomycetaceae</taxon>
        <taxon>Rubinisphaera</taxon>
    </lineage>
</organism>
<dbReference type="Proteomes" id="UP000316095">
    <property type="component" value="Unassembled WGS sequence"/>
</dbReference>
<evidence type="ECO:0000313" key="1">
    <source>
        <dbReference type="EMBL" id="TWT62417.1"/>
    </source>
</evidence>
<name>A0A5C5XH56_9PLAN</name>
<reference evidence="1 2" key="1">
    <citation type="submission" date="2019-02" db="EMBL/GenBank/DDBJ databases">
        <title>Deep-cultivation of Planctomycetes and their phenomic and genomic characterization uncovers novel biology.</title>
        <authorList>
            <person name="Wiegand S."/>
            <person name="Jogler M."/>
            <person name="Boedeker C."/>
            <person name="Pinto D."/>
            <person name="Vollmers J."/>
            <person name="Rivas-Marin E."/>
            <person name="Kohn T."/>
            <person name="Peeters S.H."/>
            <person name="Heuer A."/>
            <person name="Rast P."/>
            <person name="Oberbeckmann S."/>
            <person name="Bunk B."/>
            <person name="Jeske O."/>
            <person name="Meyerdierks A."/>
            <person name="Storesund J.E."/>
            <person name="Kallscheuer N."/>
            <person name="Luecker S."/>
            <person name="Lage O.M."/>
            <person name="Pohl T."/>
            <person name="Merkel B.J."/>
            <person name="Hornburger P."/>
            <person name="Mueller R.-W."/>
            <person name="Bruemmer F."/>
            <person name="Labrenz M."/>
            <person name="Spormann A.M."/>
            <person name="Op Den Camp H."/>
            <person name="Overmann J."/>
            <person name="Amann R."/>
            <person name="Jetten M.S.M."/>
            <person name="Mascher T."/>
            <person name="Medema M.H."/>
            <person name="Devos D.P."/>
            <person name="Kaster A.-K."/>
            <person name="Ovreas L."/>
            <person name="Rohde M."/>
            <person name="Galperin M.Y."/>
            <person name="Jogler C."/>
        </authorList>
    </citation>
    <scope>NUCLEOTIDE SEQUENCE [LARGE SCALE GENOMIC DNA]</scope>
    <source>
        <strain evidence="1 2">Pan54</strain>
    </source>
</reference>
<protein>
    <submittedName>
        <fullName evidence="1">Uncharacterized protein</fullName>
    </submittedName>
</protein>
<comment type="caution">
    <text evidence="1">The sequence shown here is derived from an EMBL/GenBank/DDBJ whole genome shotgun (WGS) entry which is preliminary data.</text>
</comment>
<sequence length="197" mass="22966">MENVQELARKLIDYCDKCNHQKFIETLDLVSPNAAITANGLMNYKQDLLSLDEDEVAELFESIDAELKLEEYHENRLFFAFAALGAMFELRSKVDKNPFCYPPGRASESDDIDHTLIMNDLEMWDDQYVQRFAEISFQTKDQFIIRAAAYLIGIRIWSKKEASTWETAWLSDLFIFWHSEYVPLAQHPGNSRILEPK</sequence>
<keyword evidence="2" id="KW-1185">Reference proteome</keyword>
<accession>A0A5C5XH56</accession>